<dbReference type="GO" id="GO:0046872">
    <property type="term" value="F:metal ion binding"/>
    <property type="evidence" value="ECO:0007669"/>
    <property type="project" value="UniProtKB-KW"/>
</dbReference>
<accession>A0A8S5L128</accession>
<evidence type="ECO:0000256" key="1">
    <source>
        <dbReference type="ARBA" id="ARBA00012494"/>
    </source>
</evidence>
<name>A0A8S5L128_9VIRU</name>
<evidence type="ECO:0000313" key="11">
    <source>
        <dbReference type="EMBL" id="DAD51187.1"/>
    </source>
</evidence>
<reference evidence="11" key="1">
    <citation type="submission" date="2020-09" db="EMBL/GenBank/DDBJ databases">
        <title>Leviviricetes taxonomy.</title>
        <authorList>
            <person name="Stockdale S.R."/>
            <person name="Callanan J."/>
            <person name="Adriaenssens E.M."/>
            <person name="Kuhn J.H."/>
            <person name="Rumnieks J."/>
            <person name="Shkoporov A."/>
            <person name="Draper L.A."/>
            <person name="Ross P."/>
            <person name="Hill C."/>
        </authorList>
    </citation>
    <scope>NUCLEOTIDE SEQUENCE</scope>
</reference>
<dbReference type="EMBL" id="BK013746">
    <property type="protein sequence ID" value="DAD51187.1"/>
    <property type="molecule type" value="Genomic_RNA"/>
</dbReference>
<dbReference type="GO" id="GO:0000166">
    <property type="term" value="F:nucleotide binding"/>
    <property type="evidence" value="ECO:0007669"/>
    <property type="project" value="UniProtKB-KW"/>
</dbReference>
<dbReference type="SUPFAM" id="SSF56672">
    <property type="entry name" value="DNA/RNA polymerases"/>
    <property type="match status" value="1"/>
</dbReference>
<dbReference type="GO" id="GO:0039694">
    <property type="term" value="P:viral RNA genome replication"/>
    <property type="evidence" value="ECO:0007669"/>
    <property type="project" value="InterPro"/>
</dbReference>
<dbReference type="KEGG" id="vg:80399228"/>
<keyword evidence="4" id="KW-0548">Nucleotidyltransferase</keyword>
<proteinExistence type="predicted"/>
<sequence length="528" mass="59551">MRKSRAKRPLPTIPSNTYVDFSQLLREQLLADPSRKAGYLSEVFESKLVDGGASAPPDVRRDRAIDKWLGREVVNRDTNCRLMLANEEDFLFLDSSGFPVSARDVIDWCKQQISRLLGDEIPWDRLKGLFSGGASTSVKRGVGTVPRKYQDGTNITESAKMAYMTIASMADGLPHELTIVEGNVMFTVPKTAEIDRVACKEPELNMYCQRAVGEYLRSVLRKKGVDLDDQSVNQGLARTGSVDGSLATIDLSSASDSVTTQIVTELFPFEWTTLLMDLRSPFTFVRGEWHRNEMIASMGNGFTFELESFIFWILVRACSYFTRVHGRINVYGDDIICPVGLRDSVEATLSFFGFTVNPEKSFWAGTFRESCGKHYDLGVDISPFYVKETPKTVPDWIHVLNSLRKWADLGGICDPTYYDLWALFSELIPISLHGSRDLARKDALVRPYMRNVAVVRPLVKVDDKLKAKYQAGAYAQWLDATELRSPQVDILPATEQFSFEGELVVRRTGRRIDAWHRDVPVFPQECGE</sequence>
<keyword evidence="6" id="KW-0693">Viral RNA replication</keyword>
<keyword evidence="5" id="KW-0547">Nucleotide-binding</keyword>
<dbReference type="InterPro" id="IPR007096">
    <property type="entry name" value="RNA-dir_Rpol_cat_phage"/>
</dbReference>
<feature type="binding site" evidence="9">
    <location>
        <position position="333"/>
    </location>
    <ligand>
        <name>Mg(2+)</name>
        <dbReference type="ChEBI" id="CHEBI:18420"/>
        <label>2</label>
    </ligand>
</feature>
<gene>
    <name evidence="11" type="primary">SRR7976325_8_3</name>
</gene>
<keyword evidence="9" id="KW-0479">Metal-binding</keyword>
<dbReference type="GO" id="GO:0003968">
    <property type="term" value="F:RNA-directed RNA polymerase activity"/>
    <property type="evidence" value="ECO:0007669"/>
    <property type="project" value="UniProtKB-KW"/>
</dbReference>
<dbReference type="RefSeq" id="YP_010770039.1">
    <property type="nucleotide sequence ID" value="NC_074143.1"/>
</dbReference>
<evidence type="ECO:0000256" key="4">
    <source>
        <dbReference type="ARBA" id="ARBA00022695"/>
    </source>
</evidence>
<evidence type="ECO:0000256" key="9">
    <source>
        <dbReference type="PIRSR" id="PIRSR605093-1"/>
    </source>
</evidence>
<evidence type="ECO:0000256" key="5">
    <source>
        <dbReference type="ARBA" id="ARBA00022741"/>
    </source>
</evidence>
<dbReference type="Pfam" id="PF03431">
    <property type="entry name" value="RNA_replicase_B"/>
    <property type="match status" value="1"/>
</dbReference>
<feature type="binding site" evidence="9">
    <location>
        <position position="334"/>
    </location>
    <ligand>
        <name>Mg(2+)</name>
        <dbReference type="ChEBI" id="CHEBI:18420"/>
        <label>2</label>
    </ligand>
</feature>
<keyword evidence="2 11" id="KW-0696">RNA-directed RNA polymerase</keyword>
<keyword evidence="12" id="KW-1185">Reference proteome</keyword>
<organism evidence="11 12">
    <name type="scientific">ssRNA phage SRR7976325_8</name>
    <dbReference type="NCBI Taxonomy" id="2786723"/>
    <lineage>
        <taxon>Viruses</taxon>
        <taxon>Riboviria</taxon>
        <taxon>Orthornavirae</taxon>
        <taxon>Lenarviricota</taxon>
        <taxon>Leviviricetes</taxon>
        <taxon>Norzivirales</taxon>
        <taxon>Fiersviridae</taxon>
        <taxon>Yuhrihovirus</taxon>
        <taxon>Yuhrihovirus borborovivens</taxon>
    </lineage>
</organism>
<evidence type="ECO:0000313" key="12">
    <source>
        <dbReference type="Proteomes" id="UP000676042"/>
    </source>
</evidence>
<evidence type="ECO:0000259" key="10">
    <source>
        <dbReference type="PROSITE" id="PS50522"/>
    </source>
</evidence>
<keyword evidence="3" id="KW-0808">Transferase</keyword>
<feature type="domain" description="RdRp catalytic" evidence="10">
    <location>
        <begin position="235"/>
        <end position="365"/>
    </location>
</feature>
<dbReference type="EC" id="2.7.7.48" evidence="1"/>
<evidence type="ECO:0000256" key="2">
    <source>
        <dbReference type="ARBA" id="ARBA00022484"/>
    </source>
</evidence>
<keyword evidence="9" id="KW-0460">Magnesium</keyword>
<comment type="catalytic activity">
    <reaction evidence="8">
        <text>RNA(n) + a ribonucleoside 5'-triphosphate = RNA(n+1) + diphosphate</text>
        <dbReference type="Rhea" id="RHEA:21248"/>
        <dbReference type="Rhea" id="RHEA-COMP:14527"/>
        <dbReference type="Rhea" id="RHEA-COMP:17342"/>
        <dbReference type="ChEBI" id="CHEBI:33019"/>
        <dbReference type="ChEBI" id="CHEBI:61557"/>
        <dbReference type="ChEBI" id="CHEBI:140395"/>
        <dbReference type="EC" id="2.7.7.48"/>
    </reaction>
</comment>
<dbReference type="Proteomes" id="UP000676042">
    <property type="component" value="Segment"/>
</dbReference>
<dbReference type="InterPro" id="IPR043502">
    <property type="entry name" value="DNA/RNA_pol_sf"/>
</dbReference>
<evidence type="ECO:0000256" key="6">
    <source>
        <dbReference type="ARBA" id="ARBA00022953"/>
    </source>
</evidence>
<comment type="cofactor">
    <cofactor evidence="9">
        <name>Mg(2+)</name>
        <dbReference type="ChEBI" id="CHEBI:18420"/>
    </cofactor>
    <text evidence="9">Binds 2 Mg(2+) per subunit.</text>
</comment>
<evidence type="ECO:0000256" key="8">
    <source>
        <dbReference type="ARBA" id="ARBA00048744"/>
    </source>
</evidence>
<dbReference type="PROSITE" id="PS50522">
    <property type="entry name" value="RDRP_PHAGE"/>
    <property type="match status" value="1"/>
</dbReference>
<evidence type="ECO:0000256" key="3">
    <source>
        <dbReference type="ARBA" id="ARBA00022679"/>
    </source>
</evidence>
<evidence type="ECO:0000256" key="7">
    <source>
        <dbReference type="ARBA" id="ARBA00030248"/>
    </source>
</evidence>
<protein>
    <recommendedName>
        <fullName evidence="1">RNA-directed RNA polymerase</fullName>
        <ecNumber evidence="1">2.7.7.48</ecNumber>
    </recommendedName>
    <alternativeName>
        <fullName evidence="7">RNA replicase beta chain</fullName>
    </alternativeName>
</protein>
<feature type="binding site" evidence="9">
    <location>
        <position position="250"/>
    </location>
    <ligand>
        <name>Mg(2+)</name>
        <dbReference type="ChEBI" id="CHEBI:18420"/>
        <label>2</label>
    </ligand>
</feature>
<dbReference type="GeneID" id="80399228"/>
<dbReference type="InterPro" id="IPR005093">
    <property type="entry name" value="RNArep_beta"/>
</dbReference>